<dbReference type="EMBL" id="WSZM01000166">
    <property type="protein sequence ID" value="KAF4039762.1"/>
    <property type="molecule type" value="Genomic_DNA"/>
</dbReference>
<comment type="subcellular location">
    <subcellularLocation>
        <location evidence="1 7">Mitochondrion matrix</location>
    </subcellularLocation>
</comment>
<dbReference type="InterPro" id="IPR001308">
    <property type="entry name" value="ETF_a/FixB"/>
</dbReference>
<feature type="binding site" evidence="8">
    <location>
        <position position="354"/>
    </location>
    <ligand>
        <name>FAD</name>
        <dbReference type="ChEBI" id="CHEBI:57692"/>
    </ligand>
</feature>
<keyword evidence="7" id="KW-0496">Mitochondrion</keyword>
<dbReference type="SUPFAM" id="SSF52467">
    <property type="entry name" value="DHS-like NAD/FAD-binding domain"/>
    <property type="match status" value="1"/>
</dbReference>
<comment type="similarity">
    <text evidence="2 7">Belongs to the ETF alpha-subunit/FixB family.</text>
</comment>
<sequence length="384" mass="40018">MNAQLTSEEPKKHLNSSDTLVELFKLFDRQVSTAGTLLSLVIARSTLNKSLRIDMLARQIIRRVATQTPRSVAMSTLVVAEHNQSQISGPTLATVSAASQIGGDITVLVLGSQAGPAAEAAAKVAGVKSVLHAADAKYDHYVAEEVAELLVAAQKAGNYSHVLAPSSNASKNYLPRAGAKLDVAPISDIVAVADKDTFFRPTYAGNAIAQIKSKDAVKLITVRPTGFEKAAAEGGSASVSPAPEAPTVGKTSFVSEEVSKSERPDLASARVVISGGRGLKSGENFEMLYKLADKLGGAVGASRAAVDAGFVPNELQVGQTGKVVAPELYVAAGISGAIQHLAGMKDSKTIVAINKDEEAPIFQVADYGLVDDLFTAVPELTEKI</sequence>
<comment type="subunit">
    <text evidence="7">Heterodimer of an alpha and a beta subunit.</text>
</comment>
<keyword evidence="4 7" id="KW-0285">Flavoprotein</keyword>
<comment type="caution">
    <text evidence="11">The sequence shown here is derived from an EMBL/GenBank/DDBJ whole genome shotgun (WGS) entry which is preliminary data.</text>
</comment>
<dbReference type="InterPro" id="IPR014731">
    <property type="entry name" value="ETF_asu_C"/>
</dbReference>
<dbReference type="Pfam" id="PF01012">
    <property type="entry name" value="ETF"/>
    <property type="match status" value="1"/>
</dbReference>
<evidence type="ECO:0000256" key="8">
    <source>
        <dbReference type="PIRSR" id="PIRSR000089-1"/>
    </source>
</evidence>
<dbReference type="GO" id="GO:0009055">
    <property type="term" value="F:electron transfer activity"/>
    <property type="evidence" value="ECO:0007669"/>
    <property type="project" value="InterPro"/>
</dbReference>
<organism evidence="11 12">
    <name type="scientific">Phytophthora infestans</name>
    <name type="common">Potato late blight agent</name>
    <name type="synonym">Botrytis infestans</name>
    <dbReference type="NCBI Taxonomy" id="4787"/>
    <lineage>
        <taxon>Eukaryota</taxon>
        <taxon>Sar</taxon>
        <taxon>Stramenopiles</taxon>
        <taxon>Oomycota</taxon>
        <taxon>Peronosporomycetes</taxon>
        <taxon>Peronosporales</taxon>
        <taxon>Peronosporaceae</taxon>
        <taxon>Phytophthora</taxon>
    </lineage>
</organism>
<evidence type="ECO:0000256" key="5">
    <source>
        <dbReference type="ARBA" id="ARBA00022827"/>
    </source>
</evidence>
<keyword evidence="12" id="KW-1185">Reference proteome</keyword>
<dbReference type="Gene3D" id="3.40.50.1220">
    <property type="entry name" value="TPP-binding domain"/>
    <property type="match status" value="1"/>
</dbReference>
<comment type="function">
    <text evidence="7">The electron transfer flavoprotein serves as a specific electron acceptor for several dehydrogenases, including five acyl-CoA dehydrogenases, glutaryl-CoA and sarcosine dehydrogenase. It transfers the electrons to the main mitochondrial respiratory chain via ETF-ubiquinone oxidoreductase (ETF dehydrogenase).</text>
</comment>
<evidence type="ECO:0000256" key="3">
    <source>
        <dbReference type="ARBA" id="ARBA00022448"/>
    </source>
</evidence>
<dbReference type="Gene3D" id="3.40.50.620">
    <property type="entry name" value="HUPs"/>
    <property type="match status" value="1"/>
</dbReference>
<dbReference type="FunFam" id="3.40.50.1220:FF:000001">
    <property type="entry name" value="Electron transfer flavoprotein, alpha subunit"/>
    <property type="match status" value="1"/>
</dbReference>
<dbReference type="InterPro" id="IPR014730">
    <property type="entry name" value="ETF_a/b_N"/>
</dbReference>
<accession>A0A833S3N4</accession>
<feature type="binding site" evidence="8">
    <location>
        <begin position="302"/>
        <end position="303"/>
    </location>
    <ligand>
        <name>FAD</name>
        <dbReference type="ChEBI" id="CHEBI:57692"/>
    </ligand>
</feature>
<feature type="domain" description="Electron transfer flavoprotein alpha/beta-subunit N-terminal" evidence="10">
    <location>
        <begin position="76"/>
        <end position="257"/>
    </location>
</feature>
<evidence type="ECO:0000256" key="1">
    <source>
        <dbReference type="ARBA" id="ARBA00004305"/>
    </source>
</evidence>
<keyword evidence="6 7" id="KW-0249">Electron transport</keyword>
<dbReference type="InterPro" id="IPR029035">
    <property type="entry name" value="DHS-like_NAD/FAD-binding_dom"/>
</dbReference>
<proteinExistence type="inferred from homology"/>
<evidence type="ECO:0000313" key="11">
    <source>
        <dbReference type="EMBL" id="KAF4039762.1"/>
    </source>
</evidence>
<dbReference type="SUPFAM" id="SSF52402">
    <property type="entry name" value="Adenine nucleotide alpha hydrolases-like"/>
    <property type="match status" value="1"/>
</dbReference>
<dbReference type="Proteomes" id="UP000602510">
    <property type="component" value="Unassembled WGS sequence"/>
</dbReference>
<dbReference type="PIRSF" id="PIRSF000089">
    <property type="entry name" value="Electra_flavoP_a"/>
    <property type="match status" value="1"/>
</dbReference>
<evidence type="ECO:0000256" key="7">
    <source>
        <dbReference type="PIRNR" id="PIRNR000089"/>
    </source>
</evidence>
<dbReference type="PANTHER" id="PTHR43153">
    <property type="entry name" value="ELECTRON TRANSFER FLAVOPROTEIN ALPHA"/>
    <property type="match status" value="1"/>
</dbReference>
<dbReference type="CDD" id="cd01715">
    <property type="entry name" value="ETF_alpha"/>
    <property type="match status" value="1"/>
</dbReference>
<evidence type="ECO:0000313" key="12">
    <source>
        <dbReference type="Proteomes" id="UP000602510"/>
    </source>
</evidence>
<evidence type="ECO:0000256" key="4">
    <source>
        <dbReference type="ARBA" id="ARBA00022630"/>
    </source>
</evidence>
<feature type="region of interest" description="Disordered" evidence="9">
    <location>
        <begin position="233"/>
        <end position="256"/>
    </location>
</feature>
<keyword evidence="3 7" id="KW-0813">Transport</keyword>
<feature type="binding site" evidence="8">
    <location>
        <position position="277"/>
    </location>
    <ligand>
        <name>FAD</name>
        <dbReference type="ChEBI" id="CHEBI:57692"/>
    </ligand>
</feature>
<evidence type="ECO:0000256" key="9">
    <source>
        <dbReference type="SAM" id="MobiDB-lite"/>
    </source>
</evidence>
<dbReference type="GO" id="GO:0033539">
    <property type="term" value="P:fatty acid beta-oxidation using acyl-CoA dehydrogenase"/>
    <property type="evidence" value="ECO:0007669"/>
    <property type="project" value="TreeGrafter"/>
</dbReference>
<dbReference type="GO" id="GO:0005759">
    <property type="term" value="C:mitochondrial matrix"/>
    <property type="evidence" value="ECO:0007669"/>
    <property type="project" value="UniProtKB-SubCell"/>
</dbReference>
<dbReference type="PANTHER" id="PTHR43153:SF1">
    <property type="entry name" value="ELECTRON TRANSFER FLAVOPROTEIN SUBUNIT ALPHA, MITOCHONDRIAL"/>
    <property type="match status" value="1"/>
</dbReference>
<dbReference type="SMART" id="SM00893">
    <property type="entry name" value="ETF"/>
    <property type="match status" value="1"/>
</dbReference>
<feature type="binding site" evidence="8">
    <location>
        <begin position="333"/>
        <end position="340"/>
    </location>
    <ligand>
        <name>FAD</name>
        <dbReference type="ChEBI" id="CHEBI:57692"/>
    </ligand>
</feature>
<dbReference type="AlphaFoldDB" id="A0A833S3N4"/>
<dbReference type="PROSITE" id="PS00696">
    <property type="entry name" value="ETF_ALPHA"/>
    <property type="match status" value="1"/>
</dbReference>
<evidence type="ECO:0000256" key="2">
    <source>
        <dbReference type="ARBA" id="ARBA00005817"/>
    </source>
</evidence>
<dbReference type="Pfam" id="PF00766">
    <property type="entry name" value="ETF_alpha"/>
    <property type="match status" value="1"/>
</dbReference>
<evidence type="ECO:0000256" key="6">
    <source>
        <dbReference type="ARBA" id="ARBA00022982"/>
    </source>
</evidence>
<dbReference type="InterPro" id="IPR018206">
    <property type="entry name" value="ETF_asu_C_CS"/>
</dbReference>
<name>A0A833S3N4_PHYIN</name>
<evidence type="ECO:0000259" key="10">
    <source>
        <dbReference type="SMART" id="SM00893"/>
    </source>
</evidence>
<dbReference type="InterPro" id="IPR014729">
    <property type="entry name" value="Rossmann-like_a/b/a_fold"/>
</dbReference>
<keyword evidence="5 7" id="KW-0274">FAD</keyword>
<feature type="binding site" evidence="8">
    <location>
        <begin position="316"/>
        <end position="320"/>
    </location>
    <ligand>
        <name>FAD</name>
        <dbReference type="ChEBI" id="CHEBI:57692"/>
    </ligand>
</feature>
<dbReference type="InterPro" id="IPR033947">
    <property type="entry name" value="ETF_alpha_N"/>
</dbReference>
<dbReference type="GO" id="GO:0050660">
    <property type="term" value="F:flavin adenine dinucleotide binding"/>
    <property type="evidence" value="ECO:0007669"/>
    <property type="project" value="InterPro"/>
</dbReference>
<dbReference type="FunFam" id="3.40.50.620:FF:000041">
    <property type="entry name" value="Electron transfer flavoprotein alpha subunit"/>
    <property type="match status" value="1"/>
</dbReference>
<comment type="cofactor">
    <cofactor evidence="7 8">
        <name>FAD</name>
        <dbReference type="ChEBI" id="CHEBI:57692"/>
    </cofactor>
    <text evidence="7 8">Binds 1 FAD per dimer.</text>
</comment>
<gene>
    <name evidence="11" type="ORF">GN244_ATG08047</name>
</gene>
<reference evidence="11" key="1">
    <citation type="submission" date="2020-04" db="EMBL/GenBank/DDBJ databases">
        <title>Hybrid Assembly of Korean Phytophthora infestans isolates.</title>
        <authorList>
            <person name="Prokchorchik M."/>
            <person name="Lee Y."/>
            <person name="Seo J."/>
            <person name="Cho J.-H."/>
            <person name="Park Y.-E."/>
            <person name="Jang D.-C."/>
            <person name="Im J.-S."/>
            <person name="Choi J.-G."/>
            <person name="Park H.-J."/>
            <person name="Lee G.-B."/>
            <person name="Lee Y.-G."/>
            <person name="Hong S.-Y."/>
            <person name="Cho K."/>
            <person name="Sohn K.H."/>
        </authorList>
    </citation>
    <scope>NUCLEOTIDE SEQUENCE</scope>
    <source>
        <strain evidence="11">KR_1_A1</strain>
    </source>
</reference>
<protein>
    <recommendedName>
        <fullName evidence="7">Electron transfer flavoprotein subunit alpha</fullName>
        <shortName evidence="7">Alpha-ETF</shortName>
    </recommendedName>
</protein>